<dbReference type="Proteomes" id="UP000236488">
    <property type="component" value="Unassembled WGS sequence"/>
</dbReference>
<dbReference type="AlphaFoldDB" id="A0A2K2U2Q3"/>
<feature type="domain" description="HMA" evidence="1">
    <location>
        <begin position="1"/>
        <end position="69"/>
    </location>
</feature>
<dbReference type="GO" id="GO:0046872">
    <property type="term" value="F:metal ion binding"/>
    <property type="evidence" value="ECO:0007669"/>
    <property type="project" value="InterPro"/>
</dbReference>
<name>A0A2K2U2Q3_9ACTN</name>
<sequence length="72" mass="8120">MRKAFKLQDLDCANCAAKMENAIKNIDGVKSATVSFMTQKLVLEADDDRFDAVLDEAERVCRKIEPDCVILR</sequence>
<dbReference type="RefSeq" id="WP_087198508.1">
    <property type="nucleotide sequence ID" value="NZ_PPEL01000096.1"/>
</dbReference>
<dbReference type="CDD" id="cd00371">
    <property type="entry name" value="HMA"/>
    <property type="match status" value="1"/>
</dbReference>
<keyword evidence="3" id="KW-1185">Reference proteome</keyword>
<accession>A0A2K2U2Q3</accession>
<evidence type="ECO:0000313" key="2">
    <source>
        <dbReference type="EMBL" id="PNV64460.1"/>
    </source>
</evidence>
<dbReference type="InterPro" id="IPR036163">
    <property type="entry name" value="HMA_dom_sf"/>
</dbReference>
<comment type="caution">
    <text evidence="2">The sequence shown here is derived from an EMBL/GenBank/DDBJ whole genome shotgun (WGS) entry which is preliminary data.</text>
</comment>
<organism evidence="2 3">
    <name type="scientific">Rubneribacter badeniensis</name>
    <dbReference type="NCBI Taxonomy" id="2070688"/>
    <lineage>
        <taxon>Bacteria</taxon>
        <taxon>Bacillati</taxon>
        <taxon>Actinomycetota</taxon>
        <taxon>Coriobacteriia</taxon>
        <taxon>Eggerthellales</taxon>
        <taxon>Eggerthellaceae</taxon>
        <taxon>Rubneribacter</taxon>
    </lineage>
</organism>
<dbReference type="SUPFAM" id="SSF55008">
    <property type="entry name" value="HMA, heavy metal-associated domain"/>
    <property type="match status" value="1"/>
</dbReference>
<dbReference type="Gene3D" id="3.30.70.100">
    <property type="match status" value="1"/>
</dbReference>
<reference evidence="2 3" key="1">
    <citation type="journal article" date="2018" name="Int. J. Syst. Evol. Microbiol.">
        <title>Rubneribacter badeniensis gen. nov., sp. nov. and Enteroscipio rubneri gen. nov., sp. nov., new members of the Eggerthellaceae isolated from human faeces.</title>
        <authorList>
            <person name="Danylec N."/>
            <person name="Gobl A."/>
            <person name="Stoll D.A."/>
            <person name="Hetzer B."/>
            <person name="Kulling S.E."/>
            <person name="Huch M."/>
        </authorList>
    </citation>
    <scope>NUCLEOTIDE SEQUENCE [LARGE SCALE GENOMIC DNA]</scope>
    <source>
        <strain evidence="2 3">ResAG-85</strain>
    </source>
</reference>
<protein>
    <submittedName>
        <fullName evidence="2">Heavy metal transporter</fullName>
    </submittedName>
</protein>
<gene>
    <name evidence="2" type="ORF">C2L80_11795</name>
</gene>
<dbReference type="InterPro" id="IPR006121">
    <property type="entry name" value="HMA_dom"/>
</dbReference>
<evidence type="ECO:0000259" key="1">
    <source>
        <dbReference type="PROSITE" id="PS50846"/>
    </source>
</evidence>
<evidence type="ECO:0000313" key="3">
    <source>
        <dbReference type="Proteomes" id="UP000236488"/>
    </source>
</evidence>
<dbReference type="EMBL" id="PPEL01000096">
    <property type="protein sequence ID" value="PNV64460.1"/>
    <property type="molecule type" value="Genomic_DNA"/>
</dbReference>
<dbReference type="PROSITE" id="PS50846">
    <property type="entry name" value="HMA_2"/>
    <property type="match status" value="1"/>
</dbReference>
<proteinExistence type="predicted"/>
<dbReference type="Pfam" id="PF00403">
    <property type="entry name" value="HMA"/>
    <property type="match status" value="1"/>
</dbReference>